<gene>
    <name evidence="2" type="ORF">B1400_1282</name>
</gene>
<dbReference type="Proteomes" id="UP000217986">
    <property type="component" value="Unassembled WGS sequence"/>
</dbReference>
<dbReference type="AlphaFoldDB" id="A0A2A2EHE7"/>
<name>A0A2A2EHE7_9BIFI</name>
<comment type="caution">
    <text evidence="2">The sequence shown here is derived from an EMBL/GenBank/DDBJ whole genome shotgun (WGS) entry which is preliminary data.</text>
</comment>
<sequence>MSESMSNTLKKPAAPTGYGLAPKEYGASLRKSFDQEFLRRAREEHERRQRLQMAQRQS</sequence>
<feature type="region of interest" description="Disordered" evidence="1">
    <location>
        <begin position="1"/>
        <end position="23"/>
    </location>
</feature>
<proteinExistence type="predicted"/>
<reference evidence="2 3" key="1">
    <citation type="journal article" date="2017" name="ISME J.">
        <title>Unveiling bifidobacterial biogeography across the mammalian branch of the tree of life.</title>
        <authorList>
            <person name="Milani C."/>
            <person name="Mangifesta M."/>
            <person name="Mancabelli L."/>
            <person name="Lugli G.A."/>
            <person name="James K."/>
            <person name="Duranti S."/>
            <person name="Turroni F."/>
            <person name="Ferrario C."/>
            <person name="Ossiprandi M.C."/>
            <person name="van Sinderen D."/>
            <person name="Ventura M."/>
        </authorList>
    </citation>
    <scope>NUCLEOTIDE SEQUENCE [LARGE SCALE GENOMIC DNA]</scope>
    <source>
        <strain evidence="2 3">70</strain>
    </source>
</reference>
<dbReference type="EMBL" id="MVOG01000027">
    <property type="protein sequence ID" value="PAU68664.1"/>
    <property type="molecule type" value="Genomic_DNA"/>
</dbReference>
<evidence type="ECO:0000313" key="2">
    <source>
        <dbReference type="EMBL" id="PAU68664.1"/>
    </source>
</evidence>
<evidence type="ECO:0000313" key="3">
    <source>
        <dbReference type="Proteomes" id="UP000217986"/>
    </source>
</evidence>
<protein>
    <submittedName>
        <fullName evidence="2">Uncharacterized protein</fullName>
    </submittedName>
</protein>
<accession>A0A2A2EHE7</accession>
<keyword evidence="3" id="KW-1185">Reference proteome</keyword>
<evidence type="ECO:0000256" key="1">
    <source>
        <dbReference type="SAM" id="MobiDB-lite"/>
    </source>
</evidence>
<organism evidence="2 3">
    <name type="scientific">Bifidobacterium italicum</name>
    <dbReference type="NCBI Taxonomy" id="1960968"/>
    <lineage>
        <taxon>Bacteria</taxon>
        <taxon>Bacillati</taxon>
        <taxon>Actinomycetota</taxon>
        <taxon>Actinomycetes</taxon>
        <taxon>Bifidobacteriales</taxon>
        <taxon>Bifidobacteriaceae</taxon>
        <taxon>Bifidobacterium</taxon>
    </lineage>
</organism>